<dbReference type="PRINTS" id="PR01166">
    <property type="entry name" value="CYCOXIDASEII"/>
</dbReference>
<evidence type="ECO:0000259" key="16">
    <source>
        <dbReference type="PROSITE" id="PS50857"/>
    </source>
</evidence>
<evidence type="ECO:0000256" key="8">
    <source>
        <dbReference type="ARBA" id="ARBA00022967"/>
    </source>
</evidence>
<dbReference type="Pfam" id="PF00116">
    <property type="entry name" value="COX2"/>
    <property type="match status" value="1"/>
</dbReference>
<keyword evidence="7" id="KW-0479">Metal-binding</keyword>
<dbReference type="EC" id="7.1.1.9" evidence="4"/>
<comment type="subcellular location">
    <subcellularLocation>
        <location evidence="2">Membrane</location>
        <topology evidence="2">Multi-pass membrane protein</topology>
    </subcellularLocation>
</comment>
<organism evidence="17">
    <name type="scientific">Trypanosoma vivax</name>
    <name type="common">Duttonella vivax</name>
    <dbReference type="NCBI Taxonomy" id="5699"/>
    <lineage>
        <taxon>Eukaryota</taxon>
        <taxon>Discoba</taxon>
        <taxon>Euglenozoa</taxon>
        <taxon>Kinetoplastea</taxon>
        <taxon>Metakinetoplastina</taxon>
        <taxon>Trypanosomatida</taxon>
        <taxon>Trypanosomatidae</taxon>
        <taxon>Trypanosoma</taxon>
        <taxon>Duttonella</taxon>
    </lineage>
</organism>
<dbReference type="EMBL" id="KM386449">
    <property type="protein sequence ID" value="AJO53311.1"/>
    <property type="molecule type" value="mRNA"/>
</dbReference>
<keyword evidence="9" id="KW-0249">Electron transport</keyword>
<evidence type="ECO:0000256" key="6">
    <source>
        <dbReference type="ARBA" id="ARBA00022692"/>
    </source>
</evidence>
<evidence type="ECO:0000256" key="11">
    <source>
        <dbReference type="ARBA" id="ARBA00023008"/>
    </source>
</evidence>
<evidence type="ECO:0000256" key="4">
    <source>
        <dbReference type="ARBA" id="ARBA00012949"/>
    </source>
</evidence>
<keyword evidence="6 15" id="KW-0812">Transmembrane</keyword>
<dbReference type="PROSITE" id="PS50857">
    <property type="entry name" value="COX2_CUA"/>
    <property type="match status" value="1"/>
</dbReference>
<evidence type="ECO:0000256" key="10">
    <source>
        <dbReference type="ARBA" id="ARBA00022989"/>
    </source>
</evidence>
<dbReference type="Gene3D" id="2.60.40.420">
    <property type="entry name" value="Cupredoxins - blue copper proteins"/>
    <property type="match status" value="1"/>
</dbReference>
<keyword evidence="11" id="KW-0186">Copper</keyword>
<dbReference type="GO" id="GO:0016020">
    <property type="term" value="C:membrane"/>
    <property type="evidence" value="ECO:0007669"/>
    <property type="project" value="UniProtKB-SubCell"/>
</dbReference>
<name>A0A0E3J976_TRYVI</name>
<dbReference type="InterPro" id="IPR002429">
    <property type="entry name" value="CcO_II-like_C"/>
</dbReference>
<comment type="cofactor">
    <cofactor evidence="1">
        <name>Cu cation</name>
        <dbReference type="ChEBI" id="CHEBI:23378"/>
    </cofactor>
</comment>
<evidence type="ECO:0000256" key="7">
    <source>
        <dbReference type="ARBA" id="ARBA00022723"/>
    </source>
</evidence>
<evidence type="ECO:0000256" key="12">
    <source>
        <dbReference type="ARBA" id="ARBA00023136"/>
    </source>
</evidence>
<gene>
    <name evidence="17" type="primary">COII</name>
</gene>
<dbReference type="GO" id="GO:0005507">
    <property type="term" value="F:copper ion binding"/>
    <property type="evidence" value="ECO:0007669"/>
    <property type="project" value="InterPro"/>
</dbReference>
<dbReference type="InterPro" id="IPR001505">
    <property type="entry name" value="Copper_CuA"/>
</dbReference>
<protein>
    <recommendedName>
        <fullName evidence="4">cytochrome-c oxidase</fullName>
        <ecNumber evidence="4">7.1.1.9</ecNumber>
    </recommendedName>
    <alternativeName>
        <fullName evidence="13">Cytochrome c oxidase polypeptide II</fullName>
    </alternativeName>
</protein>
<reference evidence="17" key="1">
    <citation type="journal article" date="2015" name="Mutat. Res.">
        <title>Kinetoplast adaptations in American strains from Trypanosoma vivax.</title>
        <authorList>
            <person name="Greif G."/>
            <person name="Rodriguez M."/>
            <person name="Reyna-Bello A."/>
            <person name="Robello C."/>
            <person name="Alvarez-Valin F."/>
        </authorList>
    </citation>
    <scope>NUCLEOTIDE SEQUENCE</scope>
    <source>
        <strain evidence="17">Y486</strain>
    </source>
</reference>
<comment type="similarity">
    <text evidence="3">Belongs to the cytochrome c oxidase subunit 2 family.</text>
</comment>
<dbReference type="AlphaFoldDB" id="A0A0E3J976"/>
<comment type="catalytic activity">
    <reaction evidence="14">
        <text>4 Fe(II)-[cytochrome c] + O2 + 8 H(+)(in) = 4 Fe(III)-[cytochrome c] + 2 H2O + 4 H(+)(out)</text>
        <dbReference type="Rhea" id="RHEA:11436"/>
        <dbReference type="Rhea" id="RHEA-COMP:10350"/>
        <dbReference type="Rhea" id="RHEA-COMP:14399"/>
        <dbReference type="ChEBI" id="CHEBI:15377"/>
        <dbReference type="ChEBI" id="CHEBI:15378"/>
        <dbReference type="ChEBI" id="CHEBI:15379"/>
        <dbReference type="ChEBI" id="CHEBI:29033"/>
        <dbReference type="ChEBI" id="CHEBI:29034"/>
        <dbReference type="EC" id="7.1.1.9"/>
    </reaction>
    <physiologicalReaction direction="left-to-right" evidence="14">
        <dbReference type="Rhea" id="RHEA:11437"/>
    </physiologicalReaction>
</comment>
<feature type="domain" description="Cytochrome oxidase subunit II copper A binding" evidence="16">
    <location>
        <begin position="90"/>
        <end position="210"/>
    </location>
</feature>
<dbReference type="InterPro" id="IPR036257">
    <property type="entry name" value="Cyt_c_oxidase_su2_TM_sf"/>
</dbReference>
<dbReference type="PROSITE" id="PS00078">
    <property type="entry name" value="COX2"/>
    <property type="match status" value="1"/>
</dbReference>
<evidence type="ECO:0000256" key="2">
    <source>
        <dbReference type="ARBA" id="ARBA00004141"/>
    </source>
</evidence>
<keyword evidence="12 15" id="KW-0472">Membrane</keyword>
<evidence type="ECO:0000256" key="9">
    <source>
        <dbReference type="ARBA" id="ARBA00022982"/>
    </source>
</evidence>
<evidence type="ECO:0000256" key="1">
    <source>
        <dbReference type="ARBA" id="ARBA00001935"/>
    </source>
</evidence>
<dbReference type="SUPFAM" id="SSF49503">
    <property type="entry name" value="Cupredoxins"/>
    <property type="match status" value="1"/>
</dbReference>
<evidence type="ECO:0000256" key="5">
    <source>
        <dbReference type="ARBA" id="ARBA00022448"/>
    </source>
</evidence>
<keyword evidence="5" id="KW-0813">Transport</keyword>
<dbReference type="InterPro" id="IPR008972">
    <property type="entry name" value="Cupredoxin"/>
</dbReference>
<feature type="transmembrane region" description="Helical" evidence="15">
    <location>
        <begin position="103"/>
        <end position="120"/>
    </location>
</feature>
<evidence type="ECO:0000256" key="14">
    <source>
        <dbReference type="ARBA" id="ARBA00049512"/>
    </source>
</evidence>
<feature type="transmembrane region" description="Helical" evidence="15">
    <location>
        <begin position="61"/>
        <end position="83"/>
    </location>
</feature>
<dbReference type="PANTHER" id="PTHR22888:SF9">
    <property type="entry name" value="CYTOCHROME C OXIDASE SUBUNIT 2"/>
    <property type="match status" value="1"/>
</dbReference>
<sequence>MSFILSFWLLFLIDSVIVLLSLSFFLVLWICILLISSILCIIKINIVYCSWDFIASKFLDVYWFVVGTMFMLCLLMRLCILLYFGCLNFVSFDICKVIGFQWYWVYFLFGDTTIFSNLILESDYILGDLRILQCNHVLTLLSLVIYKLWLSAVDVIHSFSLSSLGIKVDCIPGRCNEIILYASNAATIYGQCSELCGVLHGFMPIVINFI</sequence>
<accession>A0A0E3J976</accession>
<keyword evidence="10 15" id="KW-1133">Transmembrane helix</keyword>
<dbReference type="GO" id="GO:0042773">
    <property type="term" value="P:ATP synthesis coupled electron transport"/>
    <property type="evidence" value="ECO:0007669"/>
    <property type="project" value="TreeGrafter"/>
</dbReference>
<feature type="transmembrane region" description="Helical" evidence="15">
    <location>
        <begin position="25"/>
        <end position="49"/>
    </location>
</feature>
<geneLocation type="mitochondrion" evidence="17"/>
<evidence type="ECO:0000313" key="17">
    <source>
        <dbReference type="EMBL" id="AJO53311.1"/>
    </source>
</evidence>
<keyword evidence="17" id="KW-0496">Mitochondrion</keyword>
<proteinExistence type="evidence at transcript level"/>
<dbReference type="GO" id="GO:0004129">
    <property type="term" value="F:cytochrome-c oxidase activity"/>
    <property type="evidence" value="ECO:0007669"/>
    <property type="project" value="UniProtKB-EC"/>
</dbReference>
<evidence type="ECO:0000256" key="3">
    <source>
        <dbReference type="ARBA" id="ARBA00007866"/>
    </source>
</evidence>
<keyword evidence="8" id="KW-1278">Translocase</keyword>
<dbReference type="InterPro" id="IPR045187">
    <property type="entry name" value="CcO_II"/>
</dbReference>
<evidence type="ECO:0000256" key="15">
    <source>
        <dbReference type="SAM" id="Phobius"/>
    </source>
</evidence>
<dbReference type="Gene3D" id="1.10.287.90">
    <property type="match status" value="1"/>
</dbReference>
<evidence type="ECO:0000256" key="13">
    <source>
        <dbReference type="ARBA" id="ARBA00031389"/>
    </source>
</evidence>
<dbReference type="PANTHER" id="PTHR22888">
    <property type="entry name" value="CYTOCHROME C OXIDASE, SUBUNIT II"/>
    <property type="match status" value="1"/>
</dbReference>